<dbReference type="InterPro" id="IPR038081">
    <property type="entry name" value="CalX-like_sf"/>
</dbReference>
<accession>A0A9D4C6A0</accession>
<evidence type="ECO:0000313" key="2">
    <source>
        <dbReference type="Proteomes" id="UP000828390"/>
    </source>
</evidence>
<dbReference type="Gene3D" id="2.60.40.2030">
    <property type="match status" value="1"/>
</dbReference>
<dbReference type="GO" id="GO:0071277">
    <property type="term" value="P:cellular response to calcium ion"/>
    <property type="evidence" value="ECO:0007669"/>
    <property type="project" value="TreeGrafter"/>
</dbReference>
<dbReference type="SUPFAM" id="SSF141072">
    <property type="entry name" value="CalX-like"/>
    <property type="match status" value="1"/>
</dbReference>
<comment type="caution">
    <text evidence="1">The sequence shown here is derived from an EMBL/GenBank/DDBJ whole genome shotgun (WGS) entry which is preliminary data.</text>
</comment>
<name>A0A9D4C6A0_DREPO</name>
<proteinExistence type="predicted"/>
<dbReference type="PANTHER" id="PTHR46682">
    <property type="entry name" value="ADHESION G-PROTEIN COUPLED RECEPTOR V1"/>
    <property type="match status" value="1"/>
</dbReference>
<reference evidence="1" key="2">
    <citation type="submission" date="2020-11" db="EMBL/GenBank/DDBJ databases">
        <authorList>
            <person name="McCartney M.A."/>
            <person name="Auch B."/>
            <person name="Kono T."/>
            <person name="Mallez S."/>
            <person name="Becker A."/>
            <person name="Gohl D.M."/>
            <person name="Silverstein K.A.T."/>
            <person name="Koren S."/>
            <person name="Bechman K.B."/>
            <person name="Herman A."/>
            <person name="Abrahante J.E."/>
            <person name="Garbe J."/>
        </authorList>
    </citation>
    <scope>NUCLEOTIDE SEQUENCE</scope>
    <source>
        <strain evidence="1">Duluth1</strain>
        <tissue evidence="1">Whole animal</tissue>
    </source>
</reference>
<gene>
    <name evidence="1" type="ORF">DPMN_060636</name>
</gene>
<keyword evidence="2" id="KW-1185">Reference proteome</keyword>
<dbReference type="PANTHER" id="PTHR46682:SF1">
    <property type="entry name" value="ADHESION G-PROTEIN COUPLED RECEPTOR V1"/>
    <property type="match status" value="1"/>
</dbReference>
<dbReference type="Proteomes" id="UP000828390">
    <property type="component" value="Unassembled WGS sequence"/>
</dbReference>
<dbReference type="GO" id="GO:0004930">
    <property type="term" value="F:G protein-coupled receptor activity"/>
    <property type="evidence" value="ECO:0007669"/>
    <property type="project" value="InterPro"/>
</dbReference>
<protein>
    <submittedName>
        <fullName evidence="1">Uncharacterized protein</fullName>
    </submittedName>
</protein>
<dbReference type="InterPro" id="IPR026919">
    <property type="entry name" value="ADGRV1"/>
</dbReference>
<evidence type="ECO:0000313" key="1">
    <source>
        <dbReference type="EMBL" id="KAH3717840.1"/>
    </source>
</evidence>
<dbReference type="EMBL" id="JAIWYP010000013">
    <property type="protein sequence ID" value="KAH3717840.1"/>
    <property type="molecule type" value="Genomic_DNA"/>
</dbReference>
<reference evidence="1" key="1">
    <citation type="journal article" date="2019" name="bioRxiv">
        <title>The Genome of the Zebra Mussel, Dreissena polymorpha: A Resource for Invasive Species Research.</title>
        <authorList>
            <person name="McCartney M.A."/>
            <person name="Auch B."/>
            <person name="Kono T."/>
            <person name="Mallez S."/>
            <person name="Zhang Y."/>
            <person name="Obille A."/>
            <person name="Becker A."/>
            <person name="Abrahante J.E."/>
            <person name="Garbe J."/>
            <person name="Badalamenti J.P."/>
            <person name="Herman A."/>
            <person name="Mangelson H."/>
            <person name="Liachko I."/>
            <person name="Sullivan S."/>
            <person name="Sone E.D."/>
            <person name="Koren S."/>
            <person name="Silverstein K.A.T."/>
            <person name="Beckman K.B."/>
            <person name="Gohl D.M."/>
        </authorList>
    </citation>
    <scope>NUCLEOTIDE SEQUENCE</scope>
    <source>
        <strain evidence="1">Duluth1</strain>
        <tissue evidence="1">Whole animal</tissue>
    </source>
</reference>
<dbReference type="GO" id="GO:0016020">
    <property type="term" value="C:membrane"/>
    <property type="evidence" value="ECO:0007669"/>
    <property type="project" value="InterPro"/>
</dbReference>
<sequence length="83" mass="9210">MQLNRLPHYFSEIQELYETPARTDLTTISGYITYLEGLREGRIDLSSLQDTEEEGEEVFTVRLIQAKGGATLSGVDAVATITS</sequence>
<dbReference type="GO" id="GO:0010855">
    <property type="term" value="F:adenylate cyclase inhibitor activity"/>
    <property type="evidence" value="ECO:0007669"/>
    <property type="project" value="TreeGrafter"/>
</dbReference>
<dbReference type="AlphaFoldDB" id="A0A9D4C6A0"/>
<dbReference type="GO" id="GO:0001965">
    <property type="term" value="F:G-protein alpha-subunit binding"/>
    <property type="evidence" value="ECO:0007669"/>
    <property type="project" value="TreeGrafter"/>
</dbReference>
<organism evidence="1 2">
    <name type="scientific">Dreissena polymorpha</name>
    <name type="common">Zebra mussel</name>
    <name type="synonym">Mytilus polymorpha</name>
    <dbReference type="NCBI Taxonomy" id="45954"/>
    <lineage>
        <taxon>Eukaryota</taxon>
        <taxon>Metazoa</taxon>
        <taxon>Spiralia</taxon>
        <taxon>Lophotrochozoa</taxon>
        <taxon>Mollusca</taxon>
        <taxon>Bivalvia</taxon>
        <taxon>Autobranchia</taxon>
        <taxon>Heteroconchia</taxon>
        <taxon>Euheterodonta</taxon>
        <taxon>Imparidentia</taxon>
        <taxon>Neoheterodontei</taxon>
        <taxon>Myida</taxon>
        <taxon>Dreissenoidea</taxon>
        <taxon>Dreissenidae</taxon>
        <taxon>Dreissena</taxon>
    </lineage>
</organism>
<dbReference type="GO" id="GO:0005737">
    <property type="term" value="C:cytoplasm"/>
    <property type="evidence" value="ECO:0007669"/>
    <property type="project" value="TreeGrafter"/>
</dbReference>